<dbReference type="GO" id="GO:0031201">
    <property type="term" value="C:SNARE complex"/>
    <property type="evidence" value="ECO:0007669"/>
    <property type="project" value="TreeGrafter"/>
</dbReference>
<dbReference type="eggNOG" id="KOG3251">
    <property type="taxonomic scope" value="Eukaryota"/>
</dbReference>
<dbReference type="GO" id="GO:0005484">
    <property type="term" value="F:SNAP receptor activity"/>
    <property type="evidence" value="ECO:0007669"/>
    <property type="project" value="TreeGrafter"/>
</dbReference>
<dbReference type="PANTHER" id="PTHR21230">
    <property type="entry name" value="VESICLE TRANSPORT V-SNARE PROTEIN VTI1-RELATED"/>
    <property type="match status" value="1"/>
</dbReference>
<dbReference type="GO" id="GO:0006906">
    <property type="term" value="P:vesicle fusion"/>
    <property type="evidence" value="ECO:0007669"/>
    <property type="project" value="TreeGrafter"/>
</dbReference>
<dbReference type="Gene3D" id="1.20.5.110">
    <property type="match status" value="1"/>
</dbReference>
<evidence type="ECO:0000256" key="2">
    <source>
        <dbReference type="ARBA" id="ARBA00022448"/>
    </source>
</evidence>
<evidence type="ECO:0000313" key="8">
    <source>
        <dbReference type="EnsemblMetazoa" id="tetur07g01980.1"/>
    </source>
</evidence>
<proteinExistence type="predicted"/>
<protein>
    <recommendedName>
        <fullName evidence="10">t-SNARE coiled-coil homology domain-containing protein</fullName>
    </recommendedName>
</protein>
<keyword evidence="6 7" id="KW-0472">Membrane</keyword>
<evidence type="ECO:0000256" key="1">
    <source>
        <dbReference type="ARBA" id="ARBA00004211"/>
    </source>
</evidence>
<dbReference type="EMBL" id="CAEY01001879">
    <property type="status" value="NOT_ANNOTATED_CDS"/>
    <property type="molecule type" value="Genomic_DNA"/>
</dbReference>
<dbReference type="AlphaFoldDB" id="T1K8N5"/>
<keyword evidence="9" id="KW-1185">Reference proteome</keyword>
<dbReference type="GO" id="GO:0005789">
    <property type="term" value="C:endoplasmic reticulum membrane"/>
    <property type="evidence" value="ECO:0007669"/>
    <property type="project" value="TreeGrafter"/>
</dbReference>
<dbReference type="EnsemblMetazoa" id="tetur07g01980.1">
    <property type="protein sequence ID" value="tetur07g01980.1"/>
    <property type="gene ID" value="tetur07g01980"/>
</dbReference>
<keyword evidence="3 7" id="KW-0812">Transmembrane</keyword>
<evidence type="ECO:0000256" key="6">
    <source>
        <dbReference type="ARBA" id="ARBA00023136"/>
    </source>
</evidence>
<name>T1K8N5_TETUR</name>
<dbReference type="SUPFAM" id="SSF58038">
    <property type="entry name" value="SNARE fusion complex"/>
    <property type="match status" value="1"/>
</dbReference>
<feature type="transmembrane region" description="Helical" evidence="7">
    <location>
        <begin position="119"/>
        <end position="139"/>
    </location>
</feature>
<keyword evidence="2" id="KW-0813">Transport</keyword>
<dbReference type="GO" id="GO:0031902">
    <property type="term" value="C:late endosome membrane"/>
    <property type="evidence" value="ECO:0007669"/>
    <property type="project" value="TreeGrafter"/>
</dbReference>
<evidence type="ECO:0000256" key="3">
    <source>
        <dbReference type="ARBA" id="ARBA00022692"/>
    </source>
</evidence>
<dbReference type="GO" id="GO:0012507">
    <property type="term" value="C:ER to Golgi transport vesicle membrane"/>
    <property type="evidence" value="ECO:0007669"/>
    <property type="project" value="TreeGrafter"/>
</dbReference>
<evidence type="ECO:0000256" key="5">
    <source>
        <dbReference type="ARBA" id="ARBA00022989"/>
    </source>
</evidence>
<dbReference type="GO" id="GO:0000149">
    <property type="term" value="F:SNARE binding"/>
    <property type="evidence" value="ECO:0007669"/>
    <property type="project" value="TreeGrafter"/>
</dbReference>
<dbReference type="HOGENOM" id="CLU_1827771_0_0_1"/>
<dbReference type="PANTHER" id="PTHR21230:SF1">
    <property type="entry name" value="GOLGI SNAP RECEPTOR COMPLEX MEMBER 2"/>
    <property type="match status" value="1"/>
</dbReference>
<reference evidence="9" key="1">
    <citation type="submission" date="2011-08" db="EMBL/GenBank/DDBJ databases">
        <authorList>
            <person name="Rombauts S."/>
        </authorList>
    </citation>
    <scope>NUCLEOTIDE SEQUENCE</scope>
    <source>
        <strain evidence="9">London</strain>
    </source>
</reference>
<keyword evidence="5 7" id="KW-1133">Transmembrane helix</keyword>
<evidence type="ECO:0000313" key="9">
    <source>
        <dbReference type="Proteomes" id="UP000015104"/>
    </source>
</evidence>
<evidence type="ECO:0000256" key="4">
    <source>
        <dbReference type="ARBA" id="ARBA00022927"/>
    </source>
</evidence>
<organism evidence="8 9">
    <name type="scientific">Tetranychus urticae</name>
    <name type="common">Two-spotted spider mite</name>
    <dbReference type="NCBI Taxonomy" id="32264"/>
    <lineage>
        <taxon>Eukaryota</taxon>
        <taxon>Metazoa</taxon>
        <taxon>Ecdysozoa</taxon>
        <taxon>Arthropoda</taxon>
        <taxon>Chelicerata</taxon>
        <taxon>Arachnida</taxon>
        <taxon>Acari</taxon>
        <taxon>Acariformes</taxon>
        <taxon>Trombidiformes</taxon>
        <taxon>Prostigmata</taxon>
        <taxon>Eleutherengona</taxon>
        <taxon>Raphignathae</taxon>
        <taxon>Tetranychoidea</taxon>
        <taxon>Tetranychidae</taxon>
        <taxon>Tetranychus</taxon>
    </lineage>
</organism>
<dbReference type="GO" id="GO:0005794">
    <property type="term" value="C:Golgi apparatus"/>
    <property type="evidence" value="ECO:0007669"/>
    <property type="project" value="TreeGrafter"/>
</dbReference>
<keyword evidence="4" id="KW-0653">Protein transport</keyword>
<comment type="subcellular location">
    <subcellularLocation>
        <location evidence="1">Membrane</location>
        <topology evidence="1">Single-pass type IV membrane protein</topology>
    </subcellularLocation>
</comment>
<evidence type="ECO:0000256" key="7">
    <source>
        <dbReference type="SAM" id="Phobius"/>
    </source>
</evidence>
<dbReference type="STRING" id="32264.T1K8N5"/>
<dbReference type="Pfam" id="PF12352">
    <property type="entry name" value="V-SNARE_C"/>
    <property type="match status" value="1"/>
</dbReference>
<dbReference type="GO" id="GO:0015031">
    <property type="term" value="P:protein transport"/>
    <property type="evidence" value="ECO:0007669"/>
    <property type="project" value="UniProtKB-KW"/>
</dbReference>
<dbReference type="Proteomes" id="UP000015104">
    <property type="component" value="Unassembled WGS sequence"/>
</dbReference>
<reference evidence="8" key="2">
    <citation type="submission" date="2015-06" db="UniProtKB">
        <authorList>
            <consortium name="EnsemblMetazoa"/>
        </authorList>
    </citation>
    <scope>IDENTIFICATION</scope>
</reference>
<accession>T1K8N5</accession>
<sequence length="141" mass="16102">MAFLGKLFGGGKTAERQEQKVTTSVAIQKLRDTEEMLKKRTVKAETAIDFESQEHAKLIDFHSQVDEMLAVGTATMGKLRDQRDTFSRIKSSLSEIANQLGMSNTVMRLIEKRSAMDNLILYGLMIIFIIFMIIVYIYFVR</sequence>
<evidence type="ECO:0008006" key="10">
    <source>
        <dbReference type="Google" id="ProtNLM"/>
    </source>
</evidence>